<name>A0A085NJH2_9BILA</name>
<gene>
    <name evidence="2" type="ORF">M514_01982</name>
</gene>
<keyword evidence="1" id="KW-0812">Transmembrane</keyword>
<feature type="transmembrane region" description="Helical" evidence="1">
    <location>
        <begin position="105"/>
        <end position="130"/>
    </location>
</feature>
<protein>
    <submittedName>
        <fullName evidence="2">Uncharacterized protein</fullName>
    </submittedName>
</protein>
<dbReference type="EMBL" id="KL367494">
    <property type="protein sequence ID" value="KFD69618.1"/>
    <property type="molecule type" value="Genomic_DNA"/>
</dbReference>
<feature type="transmembrane region" description="Helical" evidence="1">
    <location>
        <begin position="142"/>
        <end position="165"/>
    </location>
</feature>
<organism evidence="2">
    <name type="scientific">Trichuris suis</name>
    <name type="common">pig whipworm</name>
    <dbReference type="NCBI Taxonomy" id="68888"/>
    <lineage>
        <taxon>Eukaryota</taxon>
        <taxon>Metazoa</taxon>
        <taxon>Ecdysozoa</taxon>
        <taxon>Nematoda</taxon>
        <taxon>Enoplea</taxon>
        <taxon>Dorylaimia</taxon>
        <taxon>Trichinellida</taxon>
        <taxon>Trichuridae</taxon>
        <taxon>Trichuris</taxon>
    </lineage>
</organism>
<dbReference type="Proteomes" id="UP000030758">
    <property type="component" value="Unassembled WGS sequence"/>
</dbReference>
<sequence length="209" mass="23221">MPAASQCHSTSTQQHTTNLPFAAHLKVAAKGIYKRVNFDWLLSFWFLLLALQIIVAIILFASLIFPYCGEELHCDKTVIDEGVPDDNEEATGCIWPLKSWQHRGLLFAAFTAAASICVNISIGFLSSFNVENINGFSLCKCHLLCAGSLALLNLAAGSVASWYTYDQKYLPTVGCQFYKQWVVSTVSAFANFILYASDFMWRTAVLLKK</sequence>
<reference evidence="2" key="1">
    <citation type="journal article" date="2014" name="Nat. Genet.">
        <title>Genome and transcriptome of the porcine whipworm Trichuris suis.</title>
        <authorList>
            <person name="Jex A.R."/>
            <person name="Nejsum P."/>
            <person name="Schwarz E.M."/>
            <person name="Hu L."/>
            <person name="Young N.D."/>
            <person name="Hall R.S."/>
            <person name="Korhonen P.K."/>
            <person name="Liao S."/>
            <person name="Thamsborg S."/>
            <person name="Xia J."/>
            <person name="Xu P."/>
            <person name="Wang S."/>
            <person name="Scheerlinck J.P."/>
            <person name="Hofmann A."/>
            <person name="Sternberg P.W."/>
            <person name="Wang J."/>
            <person name="Gasser R.B."/>
        </authorList>
    </citation>
    <scope>NUCLEOTIDE SEQUENCE [LARGE SCALE GENOMIC DNA]</scope>
    <source>
        <strain evidence="2">DCEP-RM93F</strain>
    </source>
</reference>
<proteinExistence type="predicted"/>
<keyword evidence="1" id="KW-1133">Transmembrane helix</keyword>
<dbReference type="AlphaFoldDB" id="A0A085NJH2"/>
<accession>A0A085NJH2</accession>
<keyword evidence="1" id="KW-0472">Membrane</keyword>
<evidence type="ECO:0000313" key="2">
    <source>
        <dbReference type="EMBL" id="KFD69618.1"/>
    </source>
</evidence>
<evidence type="ECO:0000256" key="1">
    <source>
        <dbReference type="SAM" id="Phobius"/>
    </source>
</evidence>
<feature type="transmembrane region" description="Helical" evidence="1">
    <location>
        <begin position="40"/>
        <end position="65"/>
    </location>
</feature>
<feature type="transmembrane region" description="Helical" evidence="1">
    <location>
        <begin position="177"/>
        <end position="201"/>
    </location>
</feature>